<dbReference type="Pfam" id="PF17657">
    <property type="entry name" value="DNA_pol3_finger"/>
    <property type="match status" value="1"/>
</dbReference>
<comment type="catalytic activity">
    <reaction evidence="9">
        <text>DNA(n) + a 2'-deoxyribonucleoside 5'-triphosphate = DNA(n+1) + diphosphate</text>
        <dbReference type="Rhea" id="RHEA:22508"/>
        <dbReference type="Rhea" id="RHEA-COMP:17339"/>
        <dbReference type="Rhea" id="RHEA-COMP:17340"/>
        <dbReference type="ChEBI" id="CHEBI:33019"/>
        <dbReference type="ChEBI" id="CHEBI:61560"/>
        <dbReference type="ChEBI" id="CHEBI:173112"/>
        <dbReference type="EC" id="2.7.7.7"/>
    </reaction>
</comment>
<dbReference type="FunFam" id="1.10.150.870:FF:000001">
    <property type="entry name" value="DNA polymerase III subunit alpha"/>
    <property type="match status" value="1"/>
</dbReference>
<dbReference type="Pfam" id="PF07733">
    <property type="entry name" value="DNA_pol3_alpha"/>
    <property type="match status" value="1"/>
</dbReference>
<dbReference type="InterPro" id="IPR012340">
    <property type="entry name" value="NA-bd_OB-fold"/>
</dbReference>
<keyword evidence="7" id="KW-0235">DNA replication</keyword>
<dbReference type="Gene3D" id="2.40.50.140">
    <property type="entry name" value="Nucleic acid-binding proteins"/>
    <property type="match status" value="1"/>
</dbReference>
<keyword evidence="11" id="KW-1185">Reference proteome</keyword>
<dbReference type="GO" id="GO:0008408">
    <property type="term" value="F:3'-5' exonuclease activity"/>
    <property type="evidence" value="ECO:0007669"/>
    <property type="project" value="InterPro"/>
</dbReference>
<evidence type="ECO:0000313" key="11">
    <source>
        <dbReference type="Proteomes" id="UP000422232"/>
    </source>
</evidence>
<evidence type="ECO:0000256" key="1">
    <source>
        <dbReference type="ARBA" id="ARBA00004496"/>
    </source>
</evidence>
<dbReference type="Pfam" id="PF14579">
    <property type="entry name" value="HHH_6"/>
    <property type="match status" value="1"/>
</dbReference>
<dbReference type="Pfam" id="PF01336">
    <property type="entry name" value="tRNA_anti-codon"/>
    <property type="match status" value="1"/>
</dbReference>
<keyword evidence="5 10" id="KW-0808">Transferase</keyword>
<organism evidence="10 11">
    <name type="scientific">Piscirickettsia salmonis</name>
    <dbReference type="NCBI Taxonomy" id="1238"/>
    <lineage>
        <taxon>Bacteria</taxon>
        <taxon>Pseudomonadati</taxon>
        <taxon>Pseudomonadota</taxon>
        <taxon>Gammaproteobacteria</taxon>
        <taxon>Thiotrichales</taxon>
        <taxon>Piscirickettsiaceae</taxon>
        <taxon>Piscirickettsia</taxon>
    </lineage>
</organism>
<reference evidence="10 11" key="1">
    <citation type="submission" date="2019-04" db="EMBL/GenBank/DDBJ databases">
        <title>Complete genome sequencing of Piscirickettsia salmonis strain Psal-009.</title>
        <authorList>
            <person name="Schober I."/>
            <person name="Bunk B."/>
            <person name="Sproer C."/>
            <person name="Carril G.P."/>
            <person name="Riedel T."/>
            <person name="Flores-Herrera P.A."/>
            <person name="Nourdin-Galindo G."/>
            <person name="Marshall S.H."/>
            <person name="Overmann J."/>
        </authorList>
    </citation>
    <scope>NUCLEOTIDE SEQUENCE [LARGE SCALE GENOMIC DNA]</scope>
    <source>
        <strain evidence="10 11">Psal-009</strain>
    </source>
</reference>
<dbReference type="Pfam" id="PF20914">
    <property type="entry name" value="DNA_pol_IIIA_C"/>
    <property type="match status" value="1"/>
</dbReference>
<dbReference type="InterPro" id="IPR004365">
    <property type="entry name" value="NA-bd_OB_tRNA"/>
</dbReference>
<dbReference type="SMART" id="SM00481">
    <property type="entry name" value="POLIIIAc"/>
    <property type="match status" value="1"/>
</dbReference>
<dbReference type="GO" id="GO:0003676">
    <property type="term" value="F:nucleic acid binding"/>
    <property type="evidence" value="ECO:0007669"/>
    <property type="project" value="InterPro"/>
</dbReference>
<dbReference type="InterPro" id="IPR048472">
    <property type="entry name" value="DNA_pol_IIIA_C"/>
</dbReference>
<dbReference type="InterPro" id="IPR004805">
    <property type="entry name" value="DnaE2/DnaE/PolC"/>
</dbReference>
<name>A0A9Q6LI52_PISSA</name>
<evidence type="ECO:0000256" key="7">
    <source>
        <dbReference type="ARBA" id="ARBA00022705"/>
    </source>
</evidence>
<dbReference type="InterPro" id="IPR004013">
    <property type="entry name" value="PHP_dom"/>
</dbReference>
<dbReference type="Gene3D" id="1.10.10.1600">
    <property type="entry name" value="Bacterial DNA polymerase III alpha subunit, thumb domain"/>
    <property type="match status" value="1"/>
</dbReference>
<dbReference type="PANTHER" id="PTHR32294:SF0">
    <property type="entry name" value="DNA POLYMERASE III SUBUNIT ALPHA"/>
    <property type="match status" value="1"/>
</dbReference>
<dbReference type="Gene3D" id="1.10.150.870">
    <property type="match status" value="1"/>
</dbReference>
<dbReference type="NCBIfam" id="NF004226">
    <property type="entry name" value="PRK05673.1"/>
    <property type="match status" value="1"/>
</dbReference>
<evidence type="ECO:0000256" key="8">
    <source>
        <dbReference type="ARBA" id="ARBA00022932"/>
    </source>
</evidence>
<keyword evidence="6 10" id="KW-0548">Nucleotidyltransferase</keyword>
<dbReference type="CDD" id="cd04485">
    <property type="entry name" value="DnaE_OBF"/>
    <property type="match status" value="1"/>
</dbReference>
<dbReference type="GO" id="GO:0006260">
    <property type="term" value="P:DNA replication"/>
    <property type="evidence" value="ECO:0007669"/>
    <property type="project" value="UniProtKB-KW"/>
</dbReference>
<evidence type="ECO:0000256" key="4">
    <source>
        <dbReference type="ARBA" id="ARBA00022490"/>
    </source>
</evidence>
<evidence type="ECO:0000256" key="9">
    <source>
        <dbReference type="ARBA" id="ARBA00049244"/>
    </source>
</evidence>
<evidence type="ECO:0000256" key="5">
    <source>
        <dbReference type="ARBA" id="ARBA00022679"/>
    </source>
</evidence>
<dbReference type="CDD" id="cd07433">
    <property type="entry name" value="PHP_PolIIIA_DnaE1"/>
    <property type="match status" value="1"/>
</dbReference>
<dbReference type="EMBL" id="CP038908">
    <property type="protein sequence ID" value="QGO05167.1"/>
    <property type="molecule type" value="Genomic_DNA"/>
</dbReference>
<protein>
    <recommendedName>
        <fullName evidence="3">DNA polymerase III subunit alpha</fullName>
        <ecNumber evidence="2">2.7.7.7</ecNumber>
    </recommendedName>
</protein>
<evidence type="ECO:0000256" key="6">
    <source>
        <dbReference type="ARBA" id="ARBA00022695"/>
    </source>
</evidence>
<evidence type="ECO:0000256" key="2">
    <source>
        <dbReference type="ARBA" id="ARBA00012417"/>
    </source>
</evidence>
<dbReference type="GO" id="GO:0005737">
    <property type="term" value="C:cytoplasm"/>
    <property type="evidence" value="ECO:0007669"/>
    <property type="project" value="UniProtKB-SubCell"/>
</dbReference>
<dbReference type="InterPro" id="IPR041931">
    <property type="entry name" value="DNA_pol3_alpha_thumb_dom"/>
</dbReference>
<dbReference type="InterPro" id="IPR029460">
    <property type="entry name" value="DNAPol_HHH"/>
</dbReference>
<dbReference type="Pfam" id="PF02811">
    <property type="entry name" value="PHP"/>
    <property type="match status" value="1"/>
</dbReference>
<dbReference type="NCBIfam" id="TIGR00594">
    <property type="entry name" value="polc"/>
    <property type="match status" value="1"/>
</dbReference>
<dbReference type="InterPro" id="IPR011708">
    <property type="entry name" value="DNA_pol3_alpha_NTPase_dom"/>
</dbReference>
<evidence type="ECO:0000256" key="3">
    <source>
        <dbReference type="ARBA" id="ARBA00019114"/>
    </source>
</evidence>
<dbReference type="FunFam" id="1.10.10.1600:FF:000001">
    <property type="entry name" value="DNA polymerase III subunit alpha"/>
    <property type="match status" value="1"/>
</dbReference>
<dbReference type="InterPro" id="IPR016195">
    <property type="entry name" value="Pol/histidinol_Pase-like"/>
</dbReference>
<dbReference type="AlphaFoldDB" id="A0A9Q6LI52"/>
<dbReference type="InterPro" id="IPR049821">
    <property type="entry name" value="PolIIIA_DnaE1_PHP"/>
</dbReference>
<dbReference type="EC" id="2.7.7.7" evidence="2"/>
<proteinExistence type="predicted"/>
<dbReference type="SUPFAM" id="SSF89550">
    <property type="entry name" value="PHP domain-like"/>
    <property type="match status" value="1"/>
</dbReference>
<accession>A0A9Q6LI52</accession>
<dbReference type="GO" id="GO:0003887">
    <property type="term" value="F:DNA-directed DNA polymerase activity"/>
    <property type="evidence" value="ECO:0007669"/>
    <property type="project" value="UniProtKB-KW"/>
</dbReference>
<keyword evidence="8" id="KW-0239">DNA-directed DNA polymerase</keyword>
<dbReference type="PANTHER" id="PTHR32294">
    <property type="entry name" value="DNA POLYMERASE III SUBUNIT ALPHA"/>
    <property type="match status" value="1"/>
</dbReference>
<dbReference type="GeneID" id="66741797"/>
<keyword evidence="4" id="KW-0963">Cytoplasm</keyword>
<evidence type="ECO:0000313" key="10">
    <source>
        <dbReference type="EMBL" id="QGO05167.1"/>
    </source>
</evidence>
<sequence length="1168" mass="130494">MSEAEALRVLPQFVHLRVHTEYSLIKGIVRIKSLIQSVQAQGMRAVAMTDHANLFGLIKFYRAARDAGIKPLVGAEIWVQHEGDQTRYPLLLLCQNKQGYDNLCSLLSKAYLYGQVGDEAIIQSGWLIECSGGLIALSGGKKGDIGQALLQEKRDLANARLHAWCELFPGRFYLELQRTSREQDEDYIHSAVVLASEAQVPVVATNDVCFLKKDDFDAHEARVCIHDGVVLIDPRREKNYSSMQYLRSETEMAELFADIPEALKNSIEIAKRCNLTLNLGQPYLPNFPIPVGKTTEEYFIEQARDGLAKRLEVLLDQAQYSSEDAYQSRQQVYLDRLDFELNVINQMGFAGYFLIVADFISWAKEKQIPVGPGRGSGAGSLVAYSLLITDLDPLAYDLLFERFLNPERVSMPDFDIDFCMEGRDRVIGYVAETYGRYSVSQIITFGAMAAKAVVRDVGRVLSQPYGMVDKVAKLIPNDLGMTLTKALAESDELSERYQNEEDIAALIDLALKLEGVTRNVGRHAAGVVIAPSVVSDYTPIYCESGSNSLITQFDKDDVESAGLVKFDFLGLRTLTIIDWALKAINTRLATENKESIDITRIALDDVKAFDVLKACQTTAVFQLESRGMKELIHRLQPDCFEDIIALVALYRPGPLGSGMVDDFINRKHGRAEIEYPHPSLEACLKPTYGVILYQEQVMQIAQVLSGYTLGGADMLRRAMGKKKQEEMDRQRVIFVEGAVKNNVDKEQASAIFDLVDKFAGYGFNKSHSAAYALLSYQTAWLKAYYPAEFMAAVLSADLDNTDKVVLLIQECDSLKLNVIFPHVNHSQYQFTVNDQGAVVYGLGAVKGVGRMPIDELIKTRQSGPFTDLFDFCLRVDLKKFNKRVFESLIRAGAFDGLGPHRASLLENLPRALQFAEQQQMNQQQGINDLFALAEAPESGSARMSVKTPELIAVEKWPDDIRLKAEKETLGLYLSGHPIDQYLAEISALTTCRLADLQVTSTKKTVVIAGIVVALRVMKTKRGTRMAILTLDDHGARVEMAVFSESFEAARELLVIDELVVVEGEAGIDDYSGQRKISTKNVWNLQSAREQFASHLLLKIQSQDLDIVAFKHLLEDYRGECPVRIDYYTSSQLKGQLRLGMDWRVCLADEFIVKLKQGFTDQGVEVCYA</sequence>
<dbReference type="InterPro" id="IPR003141">
    <property type="entry name" value="Pol/His_phosphatase_N"/>
</dbReference>
<gene>
    <name evidence="10" type="primary">dnaE</name>
    <name evidence="10" type="ORF">Psal009_01048</name>
</gene>
<comment type="subcellular location">
    <subcellularLocation>
        <location evidence="1">Cytoplasm</location>
    </subcellularLocation>
</comment>
<dbReference type="RefSeq" id="WP_016209365.1">
    <property type="nucleotide sequence ID" value="NZ_CP012413.1"/>
</dbReference>
<dbReference type="InterPro" id="IPR040982">
    <property type="entry name" value="DNA_pol3_finger"/>
</dbReference>
<dbReference type="Proteomes" id="UP000422232">
    <property type="component" value="Chromosome"/>
</dbReference>
<dbReference type="Gene3D" id="3.20.20.140">
    <property type="entry name" value="Metal-dependent hydrolases"/>
    <property type="match status" value="1"/>
</dbReference>